<accession>A0AC34G566</accession>
<evidence type="ECO:0000313" key="1">
    <source>
        <dbReference type="Proteomes" id="UP000887579"/>
    </source>
</evidence>
<dbReference type="WBParaSite" id="ES5_v2.g24654.t1">
    <property type="protein sequence ID" value="ES5_v2.g24654.t1"/>
    <property type="gene ID" value="ES5_v2.g24654"/>
</dbReference>
<reference evidence="2" key="1">
    <citation type="submission" date="2022-11" db="UniProtKB">
        <authorList>
            <consortium name="WormBaseParasite"/>
        </authorList>
    </citation>
    <scope>IDENTIFICATION</scope>
</reference>
<dbReference type="Proteomes" id="UP000887579">
    <property type="component" value="Unplaced"/>
</dbReference>
<proteinExistence type="predicted"/>
<organism evidence="1 2">
    <name type="scientific">Panagrolaimus sp. ES5</name>
    <dbReference type="NCBI Taxonomy" id="591445"/>
    <lineage>
        <taxon>Eukaryota</taxon>
        <taxon>Metazoa</taxon>
        <taxon>Ecdysozoa</taxon>
        <taxon>Nematoda</taxon>
        <taxon>Chromadorea</taxon>
        <taxon>Rhabditida</taxon>
        <taxon>Tylenchina</taxon>
        <taxon>Panagrolaimomorpha</taxon>
        <taxon>Panagrolaimoidea</taxon>
        <taxon>Panagrolaimidae</taxon>
        <taxon>Panagrolaimus</taxon>
    </lineage>
</organism>
<evidence type="ECO:0000313" key="2">
    <source>
        <dbReference type="WBParaSite" id="ES5_v2.g24654.t1"/>
    </source>
</evidence>
<sequence length="483" mass="54374">HGSLTSWSCLIDRNWTVKLTDYGVANAIEKWTKQGVITVETLKDGEDGSGSQQATSVLYQPPEMIKNRDVNRRRNTEQAWLKQTQARRQAGDIYSFGIVMYEVLCRGMPFSDNITSEDMIAGVNSGSKAYRPDVQDKSKINPDLISLLQDCWATNPEARPSIRRVRLNTERYLQVKGSLVDQMMRMMEQYANNLEKIVQERTGMLEEANKRADKLLSQLLPAYIVQERTGMLEEANKRADKLLSQLLPAYVANELKLGKPIPPKTFKHASVMFSDIVGFTTICSSASPLEVVTMLNAVYTGFDDIINKHEAYKVETIVVTMLNAVYTGFDDIINKHEAYKVETIGDAYMVVSGIPIENGIRHLMTLSDVALEMMTFLEEFRVPHKKNDRIRIRLGLHTGPVAAGVVGLTAPRYCLFGDTVNMASRMESTGVPEKVQISEPFKINLNQHYPEFTTELRGTVEIKGKGACNTYFLEKKAPLSQRL</sequence>
<protein>
    <submittedName>
        <fullName evidence="2">Guanylate cyclase</fullName>
    </submittedName>
</protein>
<name>A0AC34G566_9BILA</name>